<feature type="transmembrane region" description="Helical" evidence="2">
    <location>
        <begin position="48"/>
        <end position="73"/>
    </location>
</feature>
<feature type="transmembrane region" description="Helical" evidence="2">
    <location>
        <begin position="150"/>
        <end position="175"/>
    </location>
</feature>
<protein>
    <recommendedName>
        <fullName evidence="3">DUF6534 domain-containing protein</fullName>
    </recommendedName>
</protein>
<feature type="transmembrane region" description="Helical" evidence="2">
    <location>
        <begin position="85"/>
        <end position="105"/>
    </location>
</feature>
<feature type="transmembrane region" description="Helical" evidence="2">
    <location>
        <begin position="12"/>
        <end position="36"/>
    </location>
</feature>
<dbReference type="AlphaFoldDB" id="A0AAD6V7I8"/>
<feature type="transmembrane region" description="Helical" evidence="2">
    <location>
        <begin position="117"/>
        <end position="138"/>
    </location>
</feature>
<gene>
    <name evidence="4" type="ORF">GGX14DRAFT_699035</name>
</gene>
<feature type="region of interest" description="Disordered" evidence="1">
    <location>
        <begin position="283"/>
        <end position="302"/>
    </location>
</feature>
<accession>A0AAD6V7I8</accession>
<evidence type="ECO:0000256" key="1">
    <source>
        <dbReference type="SAM" id="MobiDB-lite"/>
    </source>
</evidence>
<dbReference type="EMBL" id="JARJCW010000052">
    <property type="protein sequence ID" value="KAJ7203073.1"/>
    <property type="molecule type" value="Genomic_DNA"/>
</dbReference>
<keyword evidence="2" id="KW-0812">Transmembrane</keyword>
<dbReference type="PANTHER" id="PTHR40465:SF1">
    <property type="entry name" value="DUF6534 DOMAIN-CONTAINING PROTEIN"/>
    <property type="match status" value="1"/>
</dbReference>
<dbReference type="PANTHER" id="PTHR40465">
    <property type="entry name" value="CHROMOSOME 1, WHOLE GENOME SHOTGUN SEQUENCE"/>
    <property type="match status" value="1"/>
</dbReference>
<dbReference type="Pfam" id="PF20152">
    <property type="entry name" value="DUF6534"/>
    <property type="match status" value="1"/>
</dbReference>
<feature type="domain" description="DUF6534" evidence="3">
    <location>
        <begin position="165"/>
        <end position="251"/>
    </location>
</feature>
<evidence type="ECO:0000313" key="4">
    <source>
        <dbReference type="EMBL" id="KAJ7203073.1"/>
    </source>
</evidence>
<evidence type="ECO:0000256" key="2">
    <source>
        <dbReference type="SAM" id="Phobius"/>
    </source>
</evidence>
<evidence type="ECO:0000313" key="5">
    <source>
        <dbReference type="Proteomes" id="UP001219525"/>
    </source>
</evidence>
<evidence type="ECO:0000259" key="3">
    <source>
        <dbReference type="Pfam" id="PF20152"/>
    </source>
</evidence>
<keyword evidence="2" id="KW-0472">Membrane</keyword>
<organism evidence="4 5">
    <name type="scientific">Mycena pura</name>
    <dbReference type="NCBI Taxonomy" id="153505"/>
    <lineage>
        <taxon>Eukaryota</taxon>
        <taxon>Fungi</taxon>
        <taxon>Dikarya</taxon>
        <taxon>Basidiomycota</taxon>
        <taxon>Agaricomycotina</taxon>
        <taxon>Agaricomycetes</taxon>
        <taxon>Agaricomycetidae</taxon>
        <taxon>Agaricales</taxon>
        <taxon>Marasmiineae</taxon>
        <taxon>Mycenaceae</taxon>
        <taxon>Mycena</taxon>
    </lineage>
</organism>
<keyword evidence="2" id="KW-1133">Transmembrane helix</keyword>
<feature type="transmembrane region" description="Helical" evidence="2">
    <location>
        <begin position="226"/>
        <end position="249"/>
    </location>
</feature>
<comment type="caution">
    <text evidence="4">The sequence shown here is derived from an EMBL/GenBank/DDBJ whole genome shotgun (WGS) entry which is preliminary data.</text>
</comment>
<feature type="transmembrane region" description="Helical" evidence="2">
    <location>
        <begin position="196"/>
        <end position="220"/>
    </location>
</feature>
<name>A0AAD6V7I8_9AGAR</name>
<sequence length="341" mass="37903">MAQNKDVQSTIGALLTGCLFSVGLSAVLGFQTFLYFRIFPMDSLKYKILVAWIWLFDATHTILICTSVWQYVVINFNNPDFVAEIVPLITVAVTAITTLIVNIFYGWRLHRMSNGNWILTGLISILLLARIGLAFVTTVEMILTRTFINFAAHFSAVFTAGLSVSAATDIVVSFARYYYVRNLQQGYPSTQEMVDAVVIFTINDGCLICAVIIAAITCLLCMPDNLIYLGIYFTIAKLYSNSVLATLNLRNWYRHQRPMGIPLTLTHQHQPAFRNTAITVGPVSTNTARGSPEPSPSKELEGMPSTMEVFVNQQVEYSVAVGPRVDSEDTRTRLSRISSAI</sequence>
<dbReference type="InterPro" id="IPR045339">
    <property type="entry name" value="DUF6534"/>
</dbReference>
<proteinExistence type="predicted"/>
<dbReference type="Proteomes" id="UP001219525">
    <property type="component" value="Unassembled WGS sequence"/>
</dbReference>
<dbReference type="PROSITE" id="PS51257">
    <property type="entry name" value="PROKAR_LIPOPROTEIN"/>
    <property type="match status" value="1"/>
</dbReference>
<reference evidence="4" key="1">
    <citation type="submission" date="2023-03" db="EMBL/GenBank/DDBJ databases">
        <title>Massive genome expansion in bonnet fungi (Mycena s.s.) driven by repeated elements and novel gene families across ecological guilds.</title>
        <authorList>
            <consortium name="Lawrence Berkeley National Laboratory"/>
            <person name="Harder C.B."/>
            <person name="Miyauchi S."/>
            <person name="Viragh M."/>
            <person name="Kuo A."/>
            <person name="Thoen E."/>
            <person name="Andreopoulos B."/>
            <person name="Lu D."/>
            <person name="Skrede I."/>
            <person name="Drula E."/>
            <person name="Henrissat B."/>
            <person name="Morin E."/>
            <person name="Kohler A."/>
            <person name="Barry K."/>
            <person name="LaButti K."/>
            <person name="Morin E."/>
            <person name="Salamov A."/>
            <person name="Lipzen A."/>
            <person name="Mereny Z."/>
            <person name="Hegedus B."/>
            <person name="Baldrian P."/>
            <person name="Stursova M."/>
            <person name="Weitz H."/>
            <person name="Taylor A."/>
            <person name="Grigoriev I.V."/>
            <person name="Nagy L.G."/>
            <person name="Martin F."/>
            <person name="Kauserud H."/>
        </authorList>
    </citation>
    <scope>NUCLEOTIDE SEQUENCE</scope>
    <source>
        <strain evidence="4">9144</strain>
    </source>
</reference>
<keyword evidence="5" id="KW-1185">Reference proteome</keyword>